<feature type="domain" description="HTH marR-type" evidence="1">
    <location>
        <begin position="45"/>
        <end position="105"/>
    </location>
</feature>
<evidence type="ECO:0000313" key="2">
    <source>
        <dbReference type="EMBL" id="MQY21454.1"/>
    </source>
</evidence>
<dbReference type="InterPro" id="IPR036390">
    <property type="entry name" value="WH_DNA-bd_sf"/>
</dbReference>
<accession>A0A7K0D9B8</accession>
<dbReference type="AlphaFoldDB" id="A0A7K0D9B8"/>
<proteinExistence type="predicted"/>
<comment type="caution">
    <text evidence="2">The sequence shown here is derived from an EMBL/GenBank/DDBJ whole genome shotgun (WGS) entry which is preliminary data.</text>
</comment>
<dbReference type="InterPro" id="IPR036388">
    <property type="entry name" value="WH-like_DNA-bd_sf"/>
</dbReference>
<evidence type="ECO:0000313" key="3">
    <source>
        <dbReference type="Proteomes" id="UP000438448"/>
    </source>
</evidence>
<dbReference type="InterPro" id="IPR000835">
    <property type="entry name" value="HTH_MarR-typ"/>
</dbReference>
<evidence type="ECO:0000259" key="1">
    <source>
        <dbReference type="Pfam" id="PF13463"/>
    </source>
</evidence>
<dbReference type="SUPFAM" id="SSF46785">
    <property type="entry name" value="Winged helix' DNA-binding domain"/>
    <property type="match status" value="1"/>
</dbReference>
<organism evidence="2 3">
    <name type="scientific">Nocardia macrotermitis</name>
    <dbReference type="NCBI Taxonomy" id="2585198"/>
    <lineage>
        <taxon>Bacteria</taxon>
        <taxon>Bacillati</taxon>
        <taxon>Actinomycetota</taxon>
        <taxon>Actinomycetes</taxon>
        <taxon>Mycobacteriales</taxon>
        <taxon>Nocardiaceae</taxon>
        <taxon>Nocardia</taxon>
    </lineage>
</organism>
<dbReference type="EMBL" id="WEGK01000010">
    <property type="protein sequence ID" value="MQY21454.1"/>
    <property type="molecule type" value="Genomic_DNA"/>
</dbReference>
<sequence>MVPMESRGYPGGMDGRRLHRLGRHLIELARQAGLDSADEPVPEGEVAVMADVIDHPGSSVREITDRTGFSQGHISECVARLTERALLATEVDATDRRRTLVYPTDVLFKAIARRTEPLLGEALIDALGNSADARRATELLDELADLLLPEH</sequence>
<dbReference type="GO" id="GO:0003700">
    <property type="term" value="F:DNA-binding transcription factor activity"/>
    <property type="evidence" value="ECO:0007669"/>
    <property type="project" value="InterPro"/>
</dbReference>
<dbReference type="Pfam" id="PF13463">
    <property type="entry name" value="HTH_27"/>
    <property type="match status" value="1"/>
</dbReference>
<reference evidence="2 3" key="1">
    <citation type="submission" date="2019-10" db="EMBL/GenBank/DDBJ databases">
        <title>Nocardia macrotermitis sp. nov. and Nocardia aurantia sp. nov., isolated from the gut of fungus growing-termite Macrotermes natalensis.</title>
        <authorList>
            <person name="Benndorf R."/>
            <person name="Schwitalla J."/>
            <person name="Martin K."/>
            <person name="De Beer W."/>
            <person name="Kaster A.-K."/>
            <person name="Vollmers J."/>
            <person name="Poulsen M."/>
            <person name="Beemelmanns C."/>
        </authorList>
    </citation>
    <scope>NUCLEOTIDE SEQUENCE [LARGE SCALE GENOMIC DNA]</scope>
    <source>
        <strain evidence="2 3">RB20</strain>
    </source>
</reference>
<dbReference type="Gene3D" id="1.10.10.10">
    <property type="entry name" value="Winged helix-like DNA-binding domain superfamily/Winged helix DNA-binding domain"/>
    <property type="match status" value="1"/>
</dbReference>
<gene>
    <name evidence="2" type="ORF">NRB20_45650</name>
</gene>
<protein>
    <recommendedName>
        <fullName evidence="1">HTH marR-type domain-containing protein</fullName>
    </recommendedName>
</protein>
<name>A0A7K0D9B8_9NOCA</name>
<dbReference type="Proteomes" id="UP000438448">
    <property type="component" value="Unassembled WGS sequence"/>
</dbReference>
<keyword evidence="3" id="KW-1185">Reference proteome</keyword>